<sequence>MPTLLDPVEQPAAGGIDAESALLLRASVEKPSRKETQ</sequence>
<dbReference type="Proteomes" id="UP000190857">
    <property type="component" value="Unassembled WGS sequence"/>
</dbReference>
<protein>
    <submittedName>
        <fullName evidence="1">Uncharacterized protein</fullName>
    </submittedName>
</protein>
<reference evidence="1 2" key="1">
    <citation type="submission" date="2017-02" db="EMBL/GenBank/DDBJ databases">
        <authorList>
            <person name="Peterson S.W."/>
        </authorList>
    </citation>
    <scope>NUCLEOTIDE SEQUENCE [LARGE SCALE GENOMIC DNA]</scope>
    <source>
        <strain evidence="1 2">VKM Ac-2059</strain>
    </source>
</reference>
<organism evidence="1 2">
    <name type="scientific">Okibacterium fritillariae</name>
    <dbReference type="NCBI Taxonomy" id="123320"/>
    <lineage>
        <taxon>Bacteria</taxon>
        <taxon>Bacillati</taxon>
        <taxon>Actinomycetota</taxon>
        <taxon>Actinomycetes</taxon>
        <taxon>Micrococcales</taxon>
        <taxon>Microbacteriaceae</taxon>
        <taxon>Okibacterium</taxon>
    </lineage>
</organism>
<name>A0A1T5JQF1_9MICO</name>
<accession>A0A1T5JQF1</accession>
<keyword evidence="2" id="KW-1185">Reference proteome</keyword>
<gene>
    <name evidence="1" type="ORF">SAMN06309945_1766</name>
</gene>
<evidence type="ECO:0000313" key="1">
    <source>
        <dbReference type="EMBL" id="SKC53622.1"/>
    </source>
</evidence>
<dbReference type="EMBL" id="FUZP01000001">
    <property type="protein sequence ID" value="SKC53622.1"/>
    <property type="molecule type" value="Genomic_DNA"/>
</dbReference>
<proteinExistence type="predicted"/>
<dbReference type="AlphaFoldDB" id="A0A1T5JQF1"/>
<evidence type="ECO:0000313" key="2">
    <source>
        <dbReference type="Proteomes" id="UP000190857"/>
    </source>
</evidence>